<dbReference type="Gene3D" id="3.40.50.12780">
    <property type="entry name" value="N-terminal domain of ligase-like"/>
    <property type="match status" value="1"/>
</dbReference>
<dbReference type="SUPFAM" id="SSF56801">
    <property type="entry name" value="Acetyl-CoA synthetase-like"/>
    <property type="match status" value="1"/>
</dbReference>
<gene>
    <name evidence="1" type="primary">menE_1</name>
    <name evidence="1" type="ORF">NCTC10786_02626</name>
</gene>
<evidence type="ECO:0000313" key="2">
    <source>
        <dbReference type="Proteomes" id="UP000251584"/>
    </source>
</evidence>
<reference evidence="1 2" key="1">
    <citation type="submission" date="2018-06" db="EMBL/GenBank/DDBJ databases">
        <authorList>
            <consortium name="Pathogen Informatics"/>
            <person name="Doyle S."/>
        </authorList>
    </citation>
    <scope>NUCLEOTIDE SEQUENCE [LARGE SCALE GENOMIC DNA]</scope>
    <source>
        <strain evidence="1 2">NCTC10786</strain>
    </source>
</reference>
<dbReference type="AlphaFoldDB" id="A0A2X2VKG7"/>
<name>A0A2X2VKG7_CITKO</name>
<evidence type="ECO:0000313" key="1">
    <source>
        <dbReference type="EMBL" id="SQB28854.1"/>
    </source>
</evidence>
<accession>A0A2X2VKG7</accession>
<dbReference type="Proteomes" id="UP000251584">
    <property type="component" value="Unassembled WGS sequence"/>
</dbReference>
<dbReference type="EC" id="6.2.1.26" evidence="1"/>
<proteinExistence type="predicted"/>
<dbReference type="InterPro" id="IPR042099">
    <property type="entry name" value="ANL_N_sf"/>
</dbReference>
<protein>
    <submittedName>
        <fullName evidence="1">O-succinylbenzoic acid--CoA ligase</fullName>
        <ecNumber evidence="1">6.2.1.26</ecNumber>
    </submittedName>
</protein>
<keyword evidence="1" id="KW-0436">Ligase</keyword>
<dbReference type="EMBL" id="UAVY01000004">
    <property type="protein sequence ID" value="SQB28854.1"/>
    <property type="molecule type" value="Genomic_DNA"/>
</dbReference>
<organism evidence="1 2">
    <name type="scientific">Citrobacter koseri</name>
    <name type="common">Citrobacter diversus</name>
    <dbReference type="NCBI Taxonomy" id="545"/>
    <lineage>
        <taxon>Bacteria</taxon>
        <taxon>Pseudomonadati</taxon>
        <taxon>Pseudomonadota</taxon>
        <taxon>Gammaproteobacteria</taxon>
        <taxon>Enterobacterales</taxon>
        <taxon>Enterobacteriaceae</taxon>
        <taxon>Citrobacter</taxon>
    </lineage>
</organism>
<sequence length="187" mass="20088">MSLREMPDSASVSGLQPSSFNDWPWRHWRQVRGDAPALRLNDEVLSWCTLCTRIDALASGFAAQGVSGRLRCDAARLESSANAAGLAGFTAMRARILPVNPQLPQPLLDALLPDLTLPVCFCCWRGENTLPGVATAANAAGGRRTRRRLAADAAEFNDADLWLNRITQGRSAYLPGASGQRGRGGCP</sequence>
<dbReference type="GO" id="GO:0008756">
    <property type="term" value="F:o-succinylbenzoate-CoA ligase activity"/>
    <property type="evidence" value="ECO:0007669"/>
    <property type="project" value="UniProtKB-EC"/>
</dbReference>